<keyword evidence="3" id="KW-1003">Cell membrane</keyword>
<feature type="transmembrane region" description="Helical" evidence="7">
    <location>
        <begin position="276"/>
        <end position="302"/>
    </location>
</feature>
<accession>A0A542XY70</accession>
<dbReference type="GO" id="GO:0005886">
    <property type="term" value="C:plasma membrane"/>
    <property type="evidence" value="ECO:0007669"/>
    <property type="project" value="UniProtKB-SubCell"/>
</dbReference>
<proteinExistence type="inferred from homology"/>
<keyword evidence="6 7" id="KW-0472">Membrane</keyword>
<organism evidence="9 10">
    <name type="scientific">Leucobacter komagatae</name>
    <dbReference type="NCBI Taxonomy" id="55969"/>
    <lineage>
        <taxon>Bacteria</taxon>
        <taxon>Bacillati</taxon>
        <taxon>Actinomycetota</taxon>
        <taxon>Actinomycetes</taxon>
        <taxon>Micrococcales</taxon>
        <taxon>Microbacteriaceae</taxon>
        <taxon>Leucobacter</taxon>
    </lineage>
</organism>
<dbReference type="InterPro" id="IPR000515">
    <property type="entry name" value="MetI-like"/>
</dbReference>
<evidence type="ECO:0000256" key="3">
    <source>
        <dbReference type="ARBA" id="ARBA00022475"/>
    </source>
</evidence>
<dbReference type="Pfam" id="PF19300">
    <property type="entry name" value="BPD_transp_1_N"/>
    <property type="match status" value="1"/>
</dbReference>
<dbReference type="InterPro" id="IPR035906">
    <property type="entry name" value="MetI-like_sf"/>
</dbReference>
<feature type="transmembrane region" description="Helical" evidence="7">
    <location>
        <begin position="135"/>
        <end position="158"/>
    </location>
</feature>
<evidence type="ECO:0000256" key="1">
    <source>
        <dbReference type="ARBA" id="ARBA00004651"/>
    </source>
</evidence>
<evidence type="ECO:0000256" key="4">
    <source>
        <dbReference type="ARBA" id="ARBA00022692"/>
    </source>
</evidence>
<evidence type="ECO:0000256" key="5">
    <source>
        <dbReference type="ARBA" id="ARBA00022989"/>
    </source>
</evidence>
<dbReference type="Proteomes" id="UP000319094">
    <property type="component" value="Unassembled WGS sequence"/>
</dbReference>
<dbReference type="Gene3D" id="1.10.3720.10">
    <property type="entry name" value="MetI-like"/>
    <property type="match status" value="1"/>
</dbReference>
<comment type="caution">
    <text evidence="9">The sequence shown here is derived from an EMBL/GenBank/DDBJ whole genome shotgun (WGS) entry which is preliminary data.</text>
</comment>
<comment type="subcellular location">
    <subcellularLocation>
        <location evidence="1 7">Cell membrane</location>
        <topology evidence="1 7">Multi-pass membrane protein</topology>
    </subcellularLocation>
</comment>
<evidence type="ECO:0000256" key="7">
    <source>
        <dbReference type="RuleBase" id="RU363032"/>
    </source>
</evidence>
<dbReference type="GO" id="GO:0055085">
    <property type="term" value="P:transmembrane transport"/>
    <property type="evidence" value="ECO:0007669"/>
    <property type="project" value="InterPro"/>
</dbReference>
<feature type="transmembrane region" description="Helical" evidence="7">
    <location>
        <begin position="12"/>
        <end position="30"/>
    </location>
</feature>
<protein>
    <submittedName>
        <fullName evidence="9">Oligopeptide transport system permease protein</fullName>
    </submittedName>
</protein>
<keyword evidence="5 7" id="KW-1133">Transmembrane helix</keyword>
<evidence type="ECO:0000313" key="9">
    <source>
        <dbReference type="EMBL" id="TQL40683.1"/>
    </source>
</evidence>
<dbReference type="EMBL" id="VFON01000002">
    <property type="protein sequence ID" value="TQL40683.1"/>
    <property type="molecule type" value="Genomic_DNA"/>
</dbReference>
<dbReference type="AlphaFoldDB" id="A0A542XY70"/>
<gene>
    <name evidence="9" type="ORF">FB468_3204</name>
</gene>
<dbReference type="PANTHER" id="PTHR43163:SF7">
    <property type="entry name" value="DIPEPTIDE-TRANSPORT INTEGRAL MEMBRANE PROTEIN ABC TRANSPORTER DPPB-RELATED"/>
    <property type="match status" value="1"/>
</dbReference>
<feature type="transmembrane region" description="Helical" evidence="7">
    <location>
        <begin position="104"/>
        <end position="123"/>
    </location>
</feature>
<name>A0A542XY70_9MICO</name>
<dbReference type="OrthoDB" id="3543764at2"/>
<keyword evidence="4 7" id="KW-0812">Transmembrane</keyword>
<evidence type="ECO:0000259" key="8">
    <source>
        <dbReference type="PROSITE" id="PS50928"/>
    </source>
</evidence>
<dbReference type="RefSeq" id="WP_141888727.1">
    <property type="nucleotide sequence ID" value="NZ_BAAAUY010000023.1"/>
</dbReference>
<evidence type="ECO:0000313" key="10">
    <source>
        <dbReference type="Proteomes" id="UP000319094"/>
    </source>
</evidence>
<dbReference type="CDD" id="cd06261">
    <property type="entry name" value="TM_PBP2"/>
    <property type="match status" value="1"/>
</dbReference>
<dbReference type="PROSITE" id="PS50928">
    <property type="entry name" value="ABC_TM1"/>
    <property type="match status" value="1"/>
</dbReference>
<comment type="similarity">
    <text evidence="7">Belongs to the binding-protein-dependent transport system permease family.</text>
</comment>
<feature type="transmembrane region" description="Helical" evidence="7">
    <location>
        <begin position="234"/>
        <end position="256"/>
    </location>
</feature>
<feature type="domain" description="ABC transmembrane type-1" evidence="8">
    <location>
        <begin position="96"/>
        <end position="295"/>
    </location>
</feature>
<evidence type="ECO:0000256" key="2">
    <source>
        <dbReference type="ARBA" id="ARBA00022448"/>
    </source>
</evidence>
<reference evidence="9 10" key="1">
    <citation type="submission" date="2019-06" db="EMBL/GenBank/DDBJ databases">
        <title>Sequencing the genomes of 1000 actinobacteria strains.</title>
        <authorList>
            <person name="Klenk H.-P."/>
        </authorList>
    </citation>
    <scope>NUCLEOTIDE SEQUENCE [LARGE SCALE GENOMIC DNA]</scope>
    <source>
        <strain evidence="9 10">DSM 8803</strain>
    </source>
</reference>
<dbReference type="Pfam" id="PF00528">
    <property type="entry name" value="BPD_transp_1"/>
    <property type="match status" value="1"/>
</dbReference>
<sequence>MAGYIFKRLLQVIPVFLGTTFLIFVVVYALPGDPIAALGGGKQHLSPSVYNELRQRYNLDDPLLVQYGKYMLNLFQGNFGTDFQGHEVSAIIARNWPTSIMLGATAWAMQVIVGIPLGVWAALNRGRFPDHLVGIVTTLAFAVPVFVVAYVSQIVFGVQLKWFPVAGVSAGWPVAFIVPAAALAIMGLAATARLTRSSLIENLQSDYVRTAIAKGMPRRRVVTNHALRNSLIPVVTFLGIEFGALMGGAIIIEGIFNLPGLGNQIFLAIGQQNGPTVVGISTLLVIVFLVVNLLVDVLYAYLDPRIRHA</sequence>
<evidence type="ECO:0000256" key="6">
    <source>
        <dbReference type="ARBA" id="ARBA00023136"/>
    </source>
</evidence>
<keyword evidence="10" id="KW-1185">Reference proteome</keyword>
<dbReference type="SUPFAM" id="SSF161098">
    <property type="entry name" value="MetI-like"/>
    <property type="match status" value="1"/>
</dbReference>
<dbReference type="InterPro" id="IPR045621">
    <property type="entry name" value="BPD_transp_1_N"/>
</dbReference>
<keyword evidence="2 7" id="KW-0813">Transport</keyword>
<feature type="transmembrane region" description="Helical" evidence="7">
    <location>
        <begin position="170"/>
        <end position="190"/>
    </location>
</feature>
<dbReference type="PANTHER" id="PTHR43163">
    <property type="entry name" value="DIPEPTIDE TRANSPORT SYSTEM PERMEASE PROTEIN DPPB-RELATED"/>
    <property type="match status" value="1"/>
</dbReference>